<name>A0A913YS03_EXADI</name>
<dbReference type="EnsemblMetazoa" id="XM_028662163.1">
    <property type="protein sequence ID" value="XP_028517964.1"/>
    <property type="gene ID" value="LOC114576090"/>
</dbReference>
<dbReference type="Gene3D" id="3.30.420.10">
    <property type="entry name" value="Ribonuclease H-like superfamily/Ribonuclease H"/>
    <property type="match status" value="1"/>
</dbReference>
<reference evidence="1" key="1">
    <citation type="submission" date="2022-11" db="UniProtKB">
        <authorList>
            <consortium name="EnsemblMetazoa"/>
        </authorList>
    </citation>
    <scope>IDENTIFICATION</scope>
</reference>
<dbReference type="GeneID" id="114576090"/>
<keyword evidence="2" id="KW-1185">Reference proteome</keyword>
<dbReference type="RefSeq" id="XP_028517964.1">
    <property type="nucleotide sequence ID" value="XM_028662163.1"/>
</dbReference>
<dbReference type="AlphaFoldDB" id="A0A913YS03"/>
<dbReference type="OrthoDB" id="5965795at2759"/>
<dbReference type="GO" id="GO:0003676">
    <property type="term" value="F:nucleic acid binding"/>
    <property type="evidence" value="ECO:0007669"/>
    <property type="project" value="InterPro"/>
</dbReference>
<protein>
    <submittedName>
        <fullName evidence="1">Uncharacterized protein</fullName>
    </submittedName>
</protein>
<sequence length="149" mass="17687">MNGLAERYVGHFKKKTTQMKANEEPLQERLDKFLFTYRITPTIVGKKRFDLLRQRSMELKQQVKIFQDNSDFEAEFKPNQAVFVMNFGKGGKWLPGVVLKEISLRNYEVQVEDFIWKRHCTQMRSSKSSRQCRHNSKIARQAYRGHKSL</sequence>
<accession>A0A913YS03</accession>
<proteinExistence type="predicted"/>
<evidence type="ECO:0000313" key="1">
    <source>
        <dbReference type="EnsemblMetazoa" id="XP_028517964.1"/>
    </source>
</evidence>
<dbReference type="Proteomes" id="UP000887567">
    <property type="component" value="Unplaced"/>
</dbReference>
<evidence type="ECO:0000313" key="2">
    <source>
        <dbReference type="Proteomes" id="UP000887567"/>
    </source>
</evidence>
<dbReference type="InterPro" id="IPR036397">
    <property type="entry name" value="RNaseH_sf"/>
</dbReference>
<organism evidence="1 2">
    <name type="scientific">Exaiptasia diaphana</name>
    <name type="common">Tropical sea anemone</name>
    <name type="synonym">Aiptasia pulchella</name>
    <dbReference type="NCBI Taxonomy" id="2652724"/>
    <lineage>
        <taxon>Eukaryota</taxon>
        <taxon>Metazoa</taxon>
        <taxon>Cnidaria</taxon>
        <taxon>Anthozoa</taxon>
        <taxon>Hexacorallia</taxon>
        <taxon>Actiniaria</taxon>
        <taxon>Aiptasiidae</taxon>
        <taxon>Exaiptasia</taxon>
    </lineage>
</organism>
<dbReference type="KEGG" id="epa:114576090"/>